<keyword evidence="2" id="KW-1185">Reference proteome</keyword>
<proteinExistence type="predicted"/>
<organism evidence="1 2">
    <name type="scientific">Eretmocerus hayati</name>
    <dbReference type="NCBI Taxonomy" id="131215"/>
    <lineage>
        <taxon>Eukaryota</taxon>
        <taxon>Metazoa</taxon>
        <taxon>Ecdysozoa</taxon>
        <taxon>Arthropoda</taxon>
        <taxon>Hexapoda</taxon>
        <taxon>Insecta</taxon>
        <taxon>Pterygota</taxon>
        <taxon>Neoptera</taxon>
        <taxon>Endopterygota</taxon>
        <taxon>Hymenoptera</taxon>
        <taxon>Apocrita</taxon>
        <taxon>Proctotrupomorpha</taxon>
        <taxon>Chalcidoidea</taxon>
        <taxon>Aphelinidae</taxon>
        <taxon>Aphelininae</taxon>
        <taxon>Eretmocerus</taxon>
    </lineage>
</organism>
<dbReference type="Proteomes" id="UP001239111">
    <property type="component" value="Chromosome 2"/>
</dbReference>
<reference evidence="1" key="1">
    <citation type="submission" date="2023-04" db="EMBL/GenBank/DDBJ databases">
        <title>A chromosome-level genome assembly of the parasitoid wasp Eretmocerus hayati.</title>
        <authorList>
            <person name="Zhong Y."/>
            <person name="Liu S."/>
            <person name="Liu Y."/>
        </authorList>
    </citation>
    <scope>NUCLEOTIDE SEQUENCE</scope>
    <source>
        <strain evidence="1">ZJU_SS_LIU_2023</strain>
    </source>
</reference>
<gene>
    <name evidence="1" type="ORF">QAD02_011867</name>
</gene>
<evidence type="ECO:0000313" key="1">
    <source>
        <dbReference type="EMBL" id="KAJ8676081.1"/>
    </source>
</evidence>
<evidence type="ECO:0000313" key="2">
    <source>
        <dbReference type="Proteomes" id="UP001239111"/>
    </source>
</evidence>
<sequence>MQALMEYLEIALGGDTRADSINSNCFGDKKKFKLYLNAIGVLFDMDFIIFGLVSLGVVHGHPSVEPLVGDFTRFRRSVGSSPASVQDYPYVVSLRYAGGHFCGGTIISEDIILTAAHCIDDTSINFDLLYVKVGSDDVNFSGSWYKVAKMIKHEKFKEPTLTSGGRQALDDVALLKLSSPIKLNNVTTKAIELFGENDDVQNYKSGISAGWGNIPAIVEDKSNSSVPLKKNGTELGEKKKKMKKITRLPSKLMHVKLNIAPKEKCAELDPSADLKNQFCTYTFGKKVCSGDSGGPFIIDRRQAGIVSWGNIRCSEDYNSGYFVEVAKYRKWIDEQMKTL</sequence>
<protein>
    <submittedName>
        <fullName evidence="1">Uncharacterized protein</fullName>
    </submittedName>
</protein>
<name>A0ACC2NZ63_9HYME</name>
<comment type="caution">
    <text evidence="1">The sequence shown here is derived from an EMBL/GenBank/DDBJ whole genome shotgun (WGS) entry which is preliminary data.</text>
</comment>
<dbReference type="EMBL" id="CM056742">
    <property type="protein sequence ID" value="KAJ8676081.1"/>
    <property type="molecule type" value="Genomic_DNA"/>
</dbReference>
<accession>A0ACC2NZ63</accession>